<dbReference type="EMBL" id="GEDC01028959">
    <property type="protein sequence ID" value="JAS08339.1"/>
    <property type="molecule type" value="Transcribed_RNA"/>
</dbReference>
<reference evidence="2" key="1">
    <citation type="submission" date="2015-12" db="EMBL/GenBank/DDBJ databases">
        <title>De novo transcriptome assembly of four potential Pierce s Disease insect vectors from Arizona vineyards.</title>
        <authorList>
            <person name="Tassone E.E."/>
        </authorList>
    </citation>
    <scope>NUCLEOTIDE SEQUENCE</scope>
</reference>
<dbReference type="SUPFAM" id="SSF48371">
    <property type="entry name" value="ARM repeat"/>
    <property type="match status" value="1"/>
</dbReference>
<sequence length="190" mass="21522">MFSTKEMLIKRSGKNKIGRFEFLKQIVSEFKTTNNLEAKQQVMANLANFAYDPINYDFLRSLGVIDLFLDQLAENNPTLAQYALGGLCNLVLDSQNKEYVLANGGVNHISPYLLSKNDDMVLSAISTLMFLVTPVSKNDITNDVVIQQMLELSKNQNQRISNLAKIFLEDYCPRDRVTRIENLINIPLPS</sequence>
<accession>A0A1B6C4W5</accession>
<dbReference type="InterPro" id="IPR042462">
    <property type="entry name" value="ARMC7"/>
</dbReference>
<dbReference type="InterPro" id="IPR011989">
    <property type="entry name" value="ARM-like"/>
</dbReference>
<evidence type="ECO:0008006" key="3">
    <source>
        <dbReference type="Google" id="ProtNLM"/>
    </source>
</evidence>
<dbReference type="AlphaFoldDB" id="A0A1B6C4W5"/>
<evidence type="ECO:0000313" key="2">
    <source>
        <dbReference type="EMBL" id="JAS08339.1"/>
    </source>
</evidence>
<dbReference type="InterPro" id="IPR016024">
    <property type="entry name" value="ARM-type_fold"/>
</dbReference>
<name>A0A1B6C4W5_9HEMI</name>
<feature type="repeat" description="ARM" evidence="1">
    <location>
        <begin position="63"/>
        <end position="105"/>
    </location>
</feature>
<organism evidence="2">
    <name type="scientific">Clastoptera arizonana</name>
    <name type="common">Arizona spittle bug</name>
    <dbReference type="NCBI Taxonomy" id="38151"/>
    <lineage>
        <taxon>Eukaryota</taxon>
        <taxon>Metazoa</taxon>
        <taxon>Ecdysozoa</taxon>
        <taxon>Arthropoda</taxon>
        <taxon>Hexapoda</taxon>
        <taxon>Insecta</taxon>
        <taxon>Pterygota</taxon>
        <taxon>Neoptera</taxon>
        <taxon>Paraneoptera</taxon>
        <taxon>Hemiptera</taxon>
        <taxon>Auchenorrhyncha</taxon>
        <taxon>Cercopoidea</taxon>
        <taxon>Clastopteridae</taxon>
        <taxon>Clastoptera</taxon>
    </lineage>
</organism>
<gene>
    <name evidence="2" type="ORF">g.10700</name>
</gene>
<dbReference type="PROSITE" id="PS50176">
    <property type="entry name" value="ARM_REPEAT"/>
    <property type="match status" value="1"/>
</dbReference>
<proteinExistence type="predicted"/>
<dbReference type="PANTHER" id="PTHR46263:SF1">
    <property type="entry name" value="ARMADILLO REPEAT-CONTAINING PROTEIN 7"/>
    <property type="match status" value="1"/>
</dbReference>
<evidence type="ECO:0000256" key="1">
    <source>
        <dbReference type="PROSITE-ProRule" id="PRU00259"/>
    </source>
</evidence>
<dbReference type="PANTHER" id="PTHR46263">
    <property type="entry name" value="ARMADILLO REPEAT-CONTAINING PROTEIN 7"/>
    <property type="match status" value="1"/>
</dbReference>
<dbReference type="InterPro" id="IPR000225">
    <property type="entry name" value="Armadillo"/>
</dbReference>
<protein>
    <recommendedName>
        <fullName evidence="3">Armadillo repeat-containing domain-containing protein</fullName>
    </recommendedName>
</protein>
<dbReference type="Gene3D" id="1.25.10.10">
    <property type="entry name" value="Leucine-rich Repeat Variant"/>
    <property type="match status" value="1"/>
</dbReference>